<dbReference type="AlphaFoldDB" id="A0A4P8EFL0"/>
<dbReference type="InterPro" id="IPR045864">
    <property type="entry name" value="aa-tRNA-synth_II/BPL/LPL"/>
</dbReference>
<dbReference type="GO" id="GO:0004824">
    <property type="term" value="F:lysine-tRNA ligase activity"/>
    <property type="evidence" value="ECO:0007669"/>
    <property type="project" value="InterPro"/>
</dbReference>
<dbReference type="SUPFAM" id="SSF55681">
    <property type="entry name" value="Class II aaRS and biotin synthetases"/>
    <property type="match status" value="1"/>
</dbReference>
<dbReference type="EMBL" id="CP039964">
    <property type="protein sequence ID" value="QCO55901.1"/>
    <property type="molecule type" value="Genomic_DNA"/>
</dbReference>
<dbReference type="KEGG" id="pseb:EOK75_09190"/>
<evidence type="ECO:0000256" key="1">
    <source>
        <dbReference type="ARBA" id="ARBA00022598"/>
    </source>
</evidence>
<keyword evidence="1" id="KW-0436">Ligase</keyword>
<keyword evidence="3" id="KW-0067">ATP-binding</keyword>
<dbReference type="RefSeq" id="WP_137193683.1">
    <property type="nucleotide sequence ID" value="NZ_CP039964.1"/>
</dbReference>
<dbReference type="GO" id="GO:0005829">
    <property type="term" value="C:cytosol"/>
    <property type="evidence" value="ECO:0007669"/>
    <property type="project" value="TreeGrafter"/>
</dbReference>
<evidence type="ECO:0000256" key="2">
    <source>
        <dbReference type="ARBA" id="ARBA00022741"/>
    </source>
</evidence>
<dbReference type="InterPro" id="IPR004525">
    <property type="entry name" value="EpmA"/>
</dbReference>
<sequence>MTNTQNWWHPARHEGRRPALLARNRIQSALRGWLAARDFIEVNPSALAISPGNEAHLHAFHTQAIGNDGAPLDMYLHTSPEFAMKKLLAAGETRIAAFAHVWRNRERGPLHSPEFTMLEWYRVGQDYTVLMEDCAAFLQLATQAAGSDRLRYKSYECDPNLPFERLSVAEAFLRFAGIDLLSTIALDGQTDAPALAAQMDAQGLRHAPDDTWSDMMSRILSERVEPHLGHGRITMLDRYPVPEAALARPCADDPRCAERFEVYACGVELANGFGELTDAAEQRKRFTAEMDERERIYGDRYPLDEDFLAALPYMPDASGIAMGFDRLVMLATAAPSIDHVIWAPVA</sequence>
<evidence type="ECO:0000313" key="6">
    <source>
        <dbReference type="Proteomes" id="UP000298631"/>
    </source>
</evidence>
<keyword evidence="2" id="KW-0547">Nucleotide-binding</keyword>
<evidence type="ECO:0000313" key="5">
    <source>
        <dbReference type="EMBL" id="QCO55901.1"/>
    </source>
</evidence>
<name>A0A4P8EFL0_9RHOB</name>
<dbReference type="PROSITE" id="PS50862">
    <property type="entry name" value="AA_TRNA_LIGASE_II"/>
    <property type="match status" value="1"/>
</dbReference>
<feature type="domain" description="Aminoacyl-transfer RNA synthetases class-II family profile" evidence="4">
    <location>
        <begin position="23"/>
        <end position="344"/>
    </location>
</feature>
<dbReference type="InterPro" id="IPR006195">
    <property type="entry name" value="aa-tRNA-synth_II"/>
</dbReference>
<dbReference type="PANTHER" id="PTHR42918">
    <property type="entry name" value="LYSYL-TRNA SYNTHETASE"/>
    <property type="match status" value="1"/>
</dbReference>
<dbReference type="PANTHER" id="PTHR42918:SF6">
    <property type="entry name" value="ELONGATION FACTOR P--(R)-BETA-LYSINE LIGASE"/>
    <property type="match status" value="1"/>
</dbReference>
<evidence type="ECO:0000256" key="3">
    <source>
        <dbReference type="ARBA" id="ARBA00022840"/>
    </source>
</evidence>
<dbReference type="NCBIfam" id="TIGR00462">
    <property type="entry name" value="genX"/>
    <property type="match status" value="1"/>
</dbReference>
<dbReference type="GO" id="GO:0005524">
    <property type="term" value="F:ATP binding"/>
    <property type="evidence" value="ECO:0007669"/>
    <property type="project" value="UniProtKB-KW"/>
</dbReference>
<keyword evidence="6" id="KW-1185">Reference proteome</keyword>
<dbReference type="GO" id="GO:0006430">
    <property type="term" value="P:lysyl-tRNA aminoacylation"/>
    <property type="evidence" value="ECO:0007669"/>
    <property type="project" value="InterPro"/>
</dbReference>
<dbReference type="InterPro" id="IPR004364">
    <property type="entry name" value="Aa-tRNA-synt_II"/>
</dbReference>
<dbReference type="Proteomes" id="UP000298631">
    <property type="component" value="Chromosome"/>
</dbReference>
<gene>
    <name evidence="5" type="primary">genX</name>
    <name evidence="5" type="ORF">EOK75_09190</name>
</gene>
<dbReference type="OrthoDB" id="9801152at2"/>
<dbReference type="Pfam" id="PF00152">
    <property type="entry name" value="tRNA-synt_2"/>
    <property type="match status" value="1"/>
</dbReference>
<organism evidence="5 6">
    <name type="scientific">Pseudorhodobacter turbinis</name>
    <dbReference type="NCBI Taxonomy" id="2500533"/>
    <lineage>
        <taxon>Bacteria</taxon>
        <taxon>Pseudomonadati</taxon>
        <taxon>Pseudomonadota</taxon>
        <taxon>Alphaproteobacteria</taxon>
        <taxon>Rhodobacterales</taxon>
        <taxon>Paracoccaceae</taxon>
        <taxon>Pseudorhodobacter</taxon>
    </lineage>
</organism>
<evidence type="ECO:0000259" key="4">
    <source>
        <dbReference type="PROSITE" id="PS50862"/>
    </source>
</evidence>
<dbReference type="GO" id="GO:0000049">
    <property type="term" value="F:tRNA binding"/>
    <property type="evidence" value="ECO:0007669"/>
    <property type="project" value="TreeGrafter"/>
</dbReference>
<dbReference type="Gene3D" id="3.30.930.10">
    <property type="entry name" value="Bira Bifunctional Protein, Domain 2"/>
    <property type="match status" value="1"/>
</dbReference>
<reference evidence="5 6" key="1">
    <citation type="submission" date="2019-05" db="EMBL/GenBank/DDBJ databases">
        <title>Pseudorhodobacter turbinis sp. nov., isolated from the gut of the Korean turban shell.</title>
        <authorList>
            <person name="Jeong Y.-S."/>
            <person name="Kang W.-R."/>
            <person name="Bae J.-W."/>
        </authorList>
    </citation>
    <scope>NUCLEOTIDE SEQUENCE [LARGE SCALE GENOMIC DNA]</scope>
    <source>
        <strain evidence="5 6">S12M18</strain>
    </source>
</reference>
<protein>
    <submittedName>
        <fullName evidence="5">EF-P lysine aminoacylase GenX</fullName>
    </submittedName>
</protein>
<accession>A0A4P8EFL0</accession>
<proteinExistence type="predicted"/>